<evidence type="ECO:0000313" key="3">
    <source>
        <dbReference type="Proteomes" id="UP000520767"/>
    </source>
</evidence>
<reference evidence="2 3" key="1">
    <citation type="submission" date="2020-08" db="EMBL/GenBank/DDBJ databases">
        <title>Genomic Encyclopedia of Type Strains, Phase III (KMG-III): the genomes of soil and plant-associated and newly described type strains.</title>
        <authorList>
            <person name="Whitman W."/>
        </authorList>
    </citation>
    <scope>NUCLEOTIDE SEQUENCE [LARGE SCALE GENOMIC DNA]</scope>
    <source>
        <strain evidence="2 3">CECT 8960</strain>
    </source>
</reference>
<dbReference type="SUPFAM" id="SSF53335">
    <property type="entry name" value="S-adenosyl-L-methionine-dependent methyltransferases"/>
    <property type="match status" value="1"/>
</dbReference>
<dbReference type="PANTHER" id="PTHR43591">
    <property type="entry name" value="METHYLTRANSFERASE"/>
    <property type="match status" value="1"/>
</dbReference>
<dbReference type="AlphaFoldDB" id="A0A7W7Q5S9"/>
<evidence type="ECO:0000259" key="1">
    <source>
        <dbReference type="Pfam" id="PF08241"/>
    </source>
</evidence>
<keyword evidence="2" id="KW-0489">Methyltransferase</keyword>
<keyword evidence="2" id="KW-0808">Transferase</keyword>
<dbReference type="Proteomes" id="UP000520767">
    <property type="component" value="Unassembled WGS sequence"/>
</dbReference>
<gene>
    <name evidence="2" type="ORF">FHR82_003819</name>
</gene>
<keyword evidence="3" id="KW-1185">Reference proteome</keyword>
<dbReference type="GO" id="GO:0008757">
    <property type="term" value="F:S-adenosylmethionine-dependent methyltransferase activity"/>
    <property type="evidence" value="ECO:0007669"/>
    <property type="project" value="InterPro"/>
</dbReference>
<accession>A0A7W7Q5S9</accession>
<organism evidence="2 3">
    <name type="scientific">Actinophytocola algeriensis</name>
    <dbReference type="NCBI Taxonomy" id="1768010"/>
    <lineage>
        <taxon>Bacteria</taxon>
        <taxon>Bacillati</taxon>
        <taxon>Actinomycetota</taxon>
        <taxon>Actinomycetes</taxon>
        <taxon>Pseudonocardiales</taxon>
        <taxon>Pseudonocardiaceae</taxon>
    </lineage>
</organism>
<dbReference type="EMBL" id="JACHJQ010000004">
    <property type="protein sequence ID" value="MBB4907577.1"/>
    <property type="molecule type" value="Genomic_DNA"/>
</dbReference>
<dbReference type="RefSeq" id="WP_184811756.1">
    <property type="nucleotide sequence ID" value="NZ_JACHJQ010000004.1"/>
</dbReference>
<protein>
    <submittedName>
        <fullName evidence="2">SAM-dependent methyltransferase</fullName>
    </submittedName>
</protein>
<dbReference type="Gene3D" id="3.40.50.150">
    <property type="entry name" value="Vaccinia Virus protein VP39"/>
    <property type="match status" value="1"/>
</dbReference>
<feature type="domain" description="Methyltransferase type 11" evidence="1">
    <location>
        <begin position="47"/>
        <end position="135"/>
    </location>
</feature>
<dbReference type="Pfam" id="PF08241">
    <property type="entry name" value="Methyltransf_11"/>
    <property type="match status" value="1"/>
</dbReference>
<proteinExistence type="predicted"/>
<dbReference type="InterPro" id="IPR029063">
    <property type="entry name" value="SAM-dependent_MTases_sf"/>
</dbReference>
<dbReference type="CDD" id="cd02440">
    <property type="entry name" value="AdoMet_MTases"/>
    <property type="match status" value="1"/>
</dbReference>
<evidence type="ECO:0000313" key="2">
    <source>
        <dbReference type="EMBL" id="MBB4907577.1"/>
    </source>
</evidence>
<sequence length="267" mass="28537">MTDDVAALARHYSDAADTYERTWAGALHPVSRKLMERLPLAGARRVLDIGTGVGTLLPALRDAAPDALVAGIDRAPGMIARAPADFPRVITDAARLPFGDCTFDVAVAAFMLFHLPDPPAGLREAHRVLAGGGVLGLATWGPDQQVKAVDVWFEELDRHGAPAEESLLANHDVVDSPDKVAELVTAAGFTGADLRPVDWEFRPTPDEFVVRYTGLGHPARRYAGLSQAARAEFLAAARARLAQLGPEDFVQRRTIVAGVATARHSAD</sequence>
<dbReference type="GO" id="GO:0032259">
    <property type="term" value="P:methylation"/>
    <property type="evidence" value="ECO:0007669"/>
    <property type="project" value="UniProtKB-KW"/>
</dbReference>
<dbReference type="InterPro" id="IPR013216">
    <property type="entry name" value="Methyltransf_11"/>
</dbReference>
<name>A0A7W7Q5S9_9PSEU</name>
<comment type="caution">
    <text evidence="2">The sequence shown here is derived from an EMBL/GenBank/DDBJ whole genome shotgun (WGS) entry which is preliminary data.</text>
</comment>